<feature type="domain" description="Methyltransferase FkbM" evidence="1">
    <location>
        <begin position="59"/>
        <end position="241"/>
    </location>
</feature>
<dbReference type="AlphaFoldDB" id="E5RLN6"/>
<dbReference type="InterPro" id="IPR006342">
    <property type="entry name" value="FkbM_mtfrase"/>
</dbReference>
<keyword evidence="2" id="KW-0808">Transferase</keyword>
<dbReference type="GO" id="GO:0032259">
    <property type="term" value="P:methylation"/>
    <property type="evidence" value="ECO:0007669"/>
    <property type="project" value="UniProtKB-KW"/>
</dbReference>
<dbReference type="NCBIfam" id="TIGR01444">
    <property type="entry name" value="fkbM_fam"/>
    <property type="match status" value="1"/>
</dbReference>
<dbReference type="InterPro" id="IPR029063">
    <property type="entry name" value="SAM-dependent_MTases_sf"/>
</dbReference>
<dbReference type="GO" id="GO:0008168">
    <property type="term" value="F:methyltransferase activity"/>
    <property type="evidence" value="ECO:0007669"/>
    <property type="project" value="UniProtKB-KW"/>
</dbReference>
<evidence type="ECO:0000259" key="1">
    <source>
        <dbReference type="Pfam" id="PF05050"/>
    </source>
</evidence>
<dbReference type="Pfam" id="PF05050">
    <property type="entry name" value="Methyltransf_21"/>
    <property type="match status" value="1"/>
</dbReference>
<sequence length="269" mass="29004">MTGPAKAPADRTYEVTLPDTRRIVSPEPHQVAVLWRDVTGNELYARGADGLAAGDVVFDVGANIGLAALFFTGLVPGLRVYAFEPAEDCFACLKENAARHAPGVTPVQAAVGAREGTAELTYYPQSPAQSSLFPDEDEDRRNSLAYLANSGIHGDSARAFLAEMHQGRRCPVRVTTVAAAVEEHAVDEIALLKIDVERAEQHVLDGIGDACWPRIRRVVAEVHDTDGRLDAITGQLTRRGFDVETGQEPLLAGTDVHMLLAVRSAVRSR</sequence>
<proteinExistence type="predicted"/>
<dbReference type="PANTHER" id="PTHR34203:SF13">
    <property type="entry name" value="EXPRESSED PROTEIN"/>
    <property type="match status" value="1"/>
</dbReference>
<reference evidence="2" key="1">
    <citation type="submission" date="2008-11" db="EMBL/GenBank/DDBJ databases">
        <title>Biosynthetic gene cluster for FD-594 in Streptomyces sp. TA-0256.</title>
        <authorList>
            <person name="Kudo F."/>
            <person name="Yonezawa T."/>
            <person name="Eguchi T."/>
        </authorList>
    </citation>
    <scope>NUCLEOTIDE SEQUENCE</scope>
    <source>
        <strain evidence="2">TA-0256</strain>
    </source>
</reference>
<organism evidence="2">
    <name type="scientific">Streptomyces sp. TA-0256</name>
    <dbReference type="NCBI Taxonomy" id="573242"/>
    <lineage>
        <taxon>Bacteria</taxon>
        <taxon>Bacillati</taxon>
        <taxon>Actinomycetota</taxon>
        <taxon>Actinomycetes</taxon>
        <taxon>Kitasatosporales</taxon>
        <taxon>Streptomycetaceae</taxon>
        <taxon>Streptomyces</taxon>
    </lineage>
</organism>
<dbReference type="SUPFAM" id="SSF53335">
    <property type="entry name" value="S-adenosyl-L-methionine-dependent methyltransferases"/>
    <property type="match status" value="1"/>
</dbReference>
<dbReference type="InterPro" id="IPR052514">
    <property type="entry name" value="SAM-dependent_MTase"/>
</dbReference>
<accession>E5RLN6</accession>
<gene>
    <name evidence="2" type="primary">pnxMT2</name>
</gene>
<name>E5RLN6_9ACTN</name>
<protein>
    <submittedName>
        <fullName evidence="2">Putative methyltransferase</fullName>
    </submittedName>
</protein>
<dbReference type="Gene3D" id="3.40.50.150">
    <property type="entry name" value="Vaccinia Virus protein VP39"/>
    <property type="match status" value="1"/>
</dbReference>
<dbReference type="EMBL" id="AB469194">
    <property type="protein sequence ID" value="BAJ52700.1"/>
    <property type="molecule type" value="Genomic_DNA"/>
</dbReference>
<dbReference type="PANTHER" id="PTHR34203">
    <property type="entry name" value="METHYLTRANSFERASE, FKBM FAMILY PROTEIN"/>
    <property type="match status" value="1"/>
</dbReference>
<keyword evidence="2" id="KW-0489">Methyltransferase</keyword>
<evidence type="ECO:0000313" key="2">
    <source>
        <dbReference type="EMBL" id="BAJ52700.1"/>
    </source>
</evidence>